<dbReference type="GO" id="GO:0046906">
    <property type="term" value="F:tetrapyrrole binding"/>
    <property type="evidence" value="ECO:0007669"/>
    <property type="project" value="TreeGrafter"/>
</dbReference>
<dbReference type="AlphaFoldDB" id="A0A4D6WX38"/>
<dbReference type="Pfam" id="PF05419">
    <property type="entry name" value="GUN4"/>
    <property type="match status" value="1"/>
</dbReference>
<dbReference type="InterPro" id="IPR008629">
    <property type="entry name" value="GUN4-like"/>
</dbReference>
<dbReference type="SUPFAM" id="SSF140869">
    <property type="entry name" value="GUN4-like"/>
    <property type="match status" value="1"/>
</dbReference>
<dbReference type="InterPro" id="IPR016024">
    <property type="entry name" value="ARM-type_fold"/>
</dbReference>
<organism evidence="2">
    <name type="scientific">Hypnea pannosa</name>
    <dbReference type="NCBI Taxonomy" id="105607"/>
    <lineage>
        <taxon>Eukaryota</taxon>
        <taxon>Rhodophyta</taxon>
        <taxon>Florideophyceae</taxon>
        <taxon>Rhodymeniophycidae</taxon>
        <taxon>Gigartinales</taxon>
        <taxon>Hypneaceae</taxon>
        <taxon>Hypnea</taxon>
    </lineage>
</organism>
<evidence type="ECO:0000259" key="1">
    <source>
        <dbReference type="Pfam" id="PF05419"/>
    </source>
</evidence>
<dbReference type="Gene3D" id="1.25.40.620">
    <property type="match status" value="1"/>
</dbReference>
<dbReference type="SUPFAM" id="SSF48371">
    <property type="entry name" value="ARM repeat"/>
    <property type="match status" value="1"/>
</dbReference>
<dbReference type="PANTHER" id="PTHR34800:SF1">
    <property type="entry name" value="TETRAPYRROLE-BINDING PROTEIN, CHLOROPLASTIC"/>
    <property type="match status" value="1"/>
</dbReference>
<evidence type="ECO:0000313" key="2">
    <source>
        <dbReference type="EMBL" id="QCI07158.1"/>
    </source>
</evidence>
<accession>A0A4D6WX38</accession>
<sequence length="240" mass="28347">MSQKLNSNLEVSKKMNELELSILLKQQLSLIQEIFSYGLVGQEALLDLLISRRILTKVHISCLDGFLFQILYSSNFHVIQQGLKHYFPNGLIEFESSLDLEYRNLQNLLQNYRYQEADRLTQKKLCKLVGLDDNNQRDWLYFTDVPMIPSDDLLMIDLLWKIYSREKFGFSKQRQIWLANNCNWNRLWQNIGWISKSQTLRYPNEFNWSLNAPSGHLPLFNQLRGVQVLSALFNHIAWTN</sequence>
<dbReference type="Gene3D" id="1.10.10.1770">
    <property type="entry name" value="Gun4-like"/>
    <property type="match status" value="1"/>
</dbReference>
<protein>
    <recommendedName>
        <fullName evidence="1">GUN4-like domain-containing protein</fullName>
    </recommendedName>
</protein>
<feature type="domain" description="GUN4-like" evidence="1">
    <location>
        <begin position="96"/>
        <end position="235"/>
    </location>
</feature>
<proteinExistence type="predicted"/>
<geneLocation type="plastid" evidence="2"/>
<dbReference type="CDD" id="cd16383">
    <property type="entry name" value="GUN4"/>
    <property type="match status" value="1"/>
</dbReference>
<dbReference type="EMBL" id="MK814680">
    <property type="protein sequence ID" value="QCI07158.1"/>
    <property type="molecule type" value="Genomic_DNA"/>
</dbReference>
<dbReference type="InterPro" id="IPR037215">
    <property type="entry name" value="GUN4-like_sf"/>
</dbReference>
<dbReference type="PANTHER" id="PTHR34800">
    <property type="entry name" value="TETRAPYRROLE-BINDING PROTEIN, CHLOROPLASTIC"/>
    <property type="match status" value="1"/>
</dbReference>
<name>A0A4D6WX38_9FLOR</name>
<reference evidence="2" key="2">
    <citation type="submission" date="2019-04" db="EMBL/GenBank/DDBJ databases">
        <authorList>
            <person name="Pasella M."/>
        </authorList>
    </citation>
    <scope>NUCLEOTIDE SEQUENCE</scope>
    <source>
        <strain evidence="2">HV05551</strain>
    </source>
</reference>
<keyword evidence="2" id="KW-0934">Plastid</keyword>
<reference evidence="2" key="1">
    <citation type="journal article" date="2019" name="Mol. Phylogenet. Evol.">
        <title>Morphological evolution and classification of the red algal order Ceramiales inferred using plastid phylogenomics.</title>
        <authorList>
            <person name="Diaz-Tapia P."/>
            <person name="Pasella M.M."/>
            <person name="Verbruggen H."/>
            <person name="Maggs C.A."/>
        </authorList>
    </citation>
    <scope>NUCLEOTIDE SEQUENCE</scope>
    <source>
        <strain evidence="2">HV05551</strain>
    </source>
</reference>
<gene>
    <name evidence="2" type="primary">ycf53</name>
</gene>